<dbReference type="GO" id="GO:0003678">
    <property type="term" value="F:DNA helicase activity"/>
    <property type="evidence" value="ECO:0007669"/>
    <property type="project" value="TreeGrafter"/>
</dbReference>
<dbReference type="GO" id="GO:0016818">
    <property type="term" value="F:hydrolase activity, acting on acid anhydrides, in phosphorus-containing anhydrides"/>
    <property type="evidence" value="ECO:0007669"/>
    <property type="project" value="InterPro"/>
</dbReference>
<proteinExistence type="predicted"/>
<evidence type="ECO:0000256" key="1">
    <source>
        <dbReference type="SAM" id="MobiDB-lite"/>
    </source>
</evidence>
<dbReference type="Gene3D" id="3.40.50.300">
    <property type="entry name" value="P-loop containing nucleotide triphosphate hydrolases"/>
    <property type="match status" value="1"/>
</dbReference>
<keyword evidence="5" id="KW-1185">Reference proteome</keyword>
<dbReference type="SMART" id="SM00491">
    <property type="entry name" value="HELICc2"/>
    <property type="match status" value="1"/>
</dbReference>
<gene>
    <name evidence="3" type="ORF">BB560_000814</name>
    <name evidence="4" type="ORF">BB560_000817</name>
</gene>
<evidence type="ECO:0000259" key="2">
    <source>
        <dbReference type="SMART" id="SM00491"/>
    </source>
</evidence>
<dbReference type="STRING" id="133381.A0A2T9ZJB6"/>
<dbReference type="Pfam" id="PF13307">
    <property type="entry name" value="Helicase_C_2"/>
    <property type="match status" value="1"/>
</dbReference>
<organism evidence="3 5">
    <name type="scientific">Smittium megazygosporum</name>
    <dbReference type="NCBI Taxonomy" id="133381"/>
    <lineage>
        <taxon>Eukaryota</taxon>
        <taxon>Fungi</taxon>
        <taxon>Fungi incertae sedis</taxon>
        <taxon>Zoopagomycota</taxon>
        <taxon>Kickxellomycotina</taxon>
        <taxon>Harpellomycetes</taxon>
        <taxon>Harpellales</taxon>
        <taxon>Legeriomycetaceae</taxon>
        <taxon>Smittium</taxon>
    </lineage>
</organism>
<dbReference type="PANTHER" id="PTHR11472">
    <property type="entry name" value="DNA REPAIR DEAD HELICASE RAD3/XP-D SUBFAMILY MEMBER"/>
    <property type="match status" value="1"/>
</dbReference>
<dbReference type="EMBL" id="MBFS01000094">
    <property type="protein sequence ID" value="PVV04678.1"/>
    <property type="molecule type" value="Genomic_DNA"/>
</dbReference>
<feature type="domain" description="ATP-dependent helicase C-terminal" evidence="2">
    <location>
        <begin position="250"/>
        <end position="432"/>
    </location>
</feature>
<dbReference type="OrthoDB" id="267079at2759"/>
<dbReference type="EMBL" id="MBFS01000094">
    <property type="protein sequence ID" value="PVV04679.1"/>
    <property type="molecule type" value="Genomic_DNA"/>
</dbReference>
<dbReference type="InterPro" id="IPR045028">
    <property type="entry name" value="DinG/Rad3-like"/>
</dbReference>
<evidence type="ECO:0000313" key="5">
    <source>
        <dbReference type="Proteomes" id="UP000245609"/>
    </source>
</evidence>
<dbReference type="InterPro" id="IPR006555">
    <property type="entry name" value="ATP-dep_Helicase_C"/>
</dbReference>
<dbReference type="GO" id="GO:0003676">
    <property type="term" value="F:nucleic acid binding"/>
    <property type="evidence" value="ECO:0007669"/>
    <property type="project" value="InterPro"/>
</dbReference>
<accession>A0A2T9ZJB6</accession>
<dbReference type="GO" id="GO:0006139">
    <property type="term" value="P:nucleobase-containing compound metabolic process"/>
    <property type="evidence" value="ECO:0007669"/>
    <property type="project" value="InterPro"/>
</dbReference>
<comment type="caution">
    <text evidence="3">The sequence shown here is derived from an EMBL/GenBank/DDBJ whole genome shotgun (WGS) entry which is preliminary data.</text>
</comment>
<evidence type="ECO:0000313" key="3">
    <source>
        <dbReference type="EMBL" id="PVV04678.1"/>
    </source>
</evidence>
<name>A0A2T9ZJB6_9FUNG</name>
<dbReference type="InterPro" id="IPR027417">
    <property type="entry name" value="P-loop_NTPase"/>
</dbReference>
<evidence type="ECO:0000313" key="4">
    <source>
        <dbReference type="EMBL" id="PVV04679.1"/>
    </source>
</evidence>
<sequence>MMFNNRVNSSDASNNQTPKKRNYNDQAAVNGAISIVSNIEGGITSRSESLDNISAIFAMGSVESFITSLSYSNTENSKLFLSIDKKSISDEGTVIPSDTKGVPSYQAQIKYITMDPYDSFKNVVEATRSVILAGGTMNPIDDLVAQLGLNKKQKEESEEKGNCSETNCVADESKGQTLKKRKELKVFDCSHVVPNENISVLTLGYGIDKAELNLSYSGQNNPMLVKNVGESLAEIVKPVPGGTVVFFTSYHFLYKAYEAWKKAGIIATIEKSKKVFCEPKSSNKEEIVSAGKKENAECFGKTKDCTKGNETPQTVLLGYKDSIKRSGGAVLLAVVSGNMSEGIDFSDELARMVVMIGIPYPNLSSAELKEKIRYYQQKHSEGKEDIPKKDNRESETNEFRMNKVGFEYYENLCIRAVNQSIGKCFTVCIYAKYWLGC</sequence>
<dbReference type="Proteomes" id="UP000245609">
    <property type="component" value="Unassembled WGS sequence"/>
</dbReference>
<dbReference type="GO" id="GO:0034085">
    <property type="term" value="P:establishment of sister chromatid cohesion"/>
    <property type="evidence" value="ECO:0007669"/>
    <property type="project" value="TreeGrafter"/>
</dbReference>
<protein>
    <recommendedName>
        <fullName evidence="2">ATP-dependent helicase C-terminal domain-containing protein</fullName>
    </recommendedName>
</protein>
<dbReference type="AlphaFoldDB" id="A0A2T9ZJB6"/>
<dbReference type="GO" id="GO:0005634">
    <property type="term" value="C:nucleus"/>
    <property type="evidence" value="ECO:0007669"/>
    <property type="project" value="TreeGrafter"/>
</dbReference>
<reference evidence="3 5" key="1">
    <citation type="journal article" date="2018" name="MBio">
        <title>Comparative Genomics Reveals the Core Gene Toolbox for the Fungus-Insect Symbiosis.</title>
        <authorList>
            <person name="Wang Y."/>
            <person name="Stata M."/>
            <person name="Wang W."/>
            <person name="Stajich J.E."/>
            <person name="White M.M."/>
            <person name="Moncalvo J.M."/>
        </authorList>
    </citation>
    <scope>NUCLEOTIDE SEQUENCE [LARGE SCALE GENOMIC DNA]</scope>
    <source>
        <strain evidence="3 5">SC-DP-2</strain>
    </source>
</reference>
<dbReference type="PANTHER" id="PTHR11472:SF41">
    <property type="entry name" value="ATP-DEPENDENT DNA HELICASE DDX11-RELATED"/>
    <property type="match status" value="1"/>
</dbReference>
<feature type="region of interest" description="Disordered" evidence="1">
    <location>
        <begin position="1"/>
        <end position="24"/>
    </location>
</feature>
<feature type="compositionally biased region" description="Polar residues" evidence="1">
    <location>
        <begin position="1"/>
        <end position="17"/>
    </location>
</feature>
<dbReference type="GO" id="GO:0005524">
    <property type="term" value="F:ATP binding"/>
    <property type="evidence" value="ECO:0007669"/>
    <property type="project" value="InterPro"/>
</dbReference>